<evidence type="ECO:0000256" key="1">
    <source>
        <dbReference type="ARBA" id="ARBA00004141"/>
    </source>
</evidence>
<gene>
    <name evidence="11" type="ORF">NLU13_3820</name>
</gene>
<evidence type="ECO:0000313" key="11">
    <source>
        <dbReference type="EMBL" id="KAK0387574.1"/>
    </source>
</evidence>
<keyword evidence="12" id="KW-1185">Reference proteome</keyword>
<sequence>MSYWLCPRAAAQPLLRLATRAPGPVKGPAREALRWLATSTTAPKRTICTRLLSTATNRPRCTASPTTCFARGAFNRRTFFTRRIAKKYEDLPANYRDEFGLDFRAKELSQEEVDRVFRRGSISADDANTLLRILHGRRVAGTLEDPAYAENTAQFSEKQIEAALDYLRITVPVDEALNAGLRAEVELAEIEEEEELRGQGISPTEKGASSLSTFKIKPLYKTDPVYGESRFDQIRAENEAKSAALEAARQARQRAEEEAAGGAEALERARAGPVALIKEDGGKIMNPKIAEYYMKAQEQGDIEPEFVSFWQRVLPSLTVVTLVIGFLAAVTTVYEEPADTYRMMRSLSTAQATVCALIGANIIVWLGWKVPPLWGLFNRYMILVVGKVKPVTLLTANFSHQKLTHLLMNMVPLYFVGTALHEEIDRAQFLTLYMACGAAGYLSSLVVYTLRGWLSVSSLGASGCTLGVLTAYFWGHRDDGYRLFGLPQDGVPGIVLLALVVAPQLAYFGKAMRSKIDLASHLGGMTMGLVGMEVLQRRRRFTQGQGQTREDGVMSEVKTKTEVEGKDEGDDGKKEEERRHIDVFGWLWRGNGGDRDGGEAKR</sequence>
<dbReference type="InterPro" id="IPR022764">
    <property type="entry name" value="Peptidase_S54_rhomboid_dom"/>
</dbReference>
<evidence type="ECO:0000259" key="10">
    <source>
        <dbReference type="Pfam" id="PF01694"/>
    </source>
</evidence>
<dbReference type="PANTHER" id="PTHR43731:SF14">
    <property type="entry name" value="PRESENILIN-ASSOCIATED RHOMBOID-LIKE PROTEIN, MITOCHONDRIAL"/>
    <property type="match status" value="1"/>
</dbReference>
<evidence type="ECO:0000256" key="5">
    <source>
        <dbReference type="ARBA" id="ARBA00022989"/>
    </source>
</evidence>
<dbReference type="EMBL" id="JAPDFR010000003">
    <property type="protein sequence ID" value="KAK0387574.1"/>
    <property type="molecule type" value="Genomic_DNA"/>
</dbReference>
<evidence type="ECO:0000256" key="9">
    <source>
        <dbReference type="SAM" id="Phobius"/>
    </source>
</evidence>
<feature type="region of interest" description="Disordered" evidence="8">
    <location>
        <begin position="541"/>
        <end position="578"/>
    </location>
</feature>
<dbReference type="InterPro" id="IPR050925">
    <property type="entry name" value="Rhomboid_protease_S54"/>
</dbReference>
<dbReference type="GO" id="GO:0006465">
    <property type="term" value="P:signal peptide processing"/>
    <property type="evidence" value="ECO:0007669"/>
    <property type="project" value="TreeGrafter"/>
</dbReference>
<dbReference type="Pfam" id="PF01694">
    <property type="entry name" value="Rhomboid"/>
    <property type="match status" value="1"/>
</dbReference>
<evidence type="ECO:0000256" key="8">
    <source>
        <dbReference type="SAM" id="MobiDB-lite"/>
    </source>
</evidence>
<comment type="caution">
    <text evidence="11">The sequence shown here is derived from an EMBL/GenBank/DDBJ whole genome shotgun (WGS) entry which is preliminary data.</text>
</comment>
<proteinExistence type="inferred from homology"/>
<protein>
    <recommendedName>
        <fullName evidence="10">Peptidase S54 rhomboid domain-containing protein</fullName>
    </recommendedName>
</protein>
<evidence type="ECO:0000256" key="3">
    <source>
        <dbReference type="ARBA" id="ARBA00022692"/>
    </source>
</evidence>
<dbReference type="AlphaFoldDB" id="A0AA39L8D3"/>
<name>A0AA39L8D3_SARSR</name>
<dbReference type="Proteomes" id="UP001175261">
    <property type="component" value="Unassembled WGS sequence"/>
</dbReference>
<reference evidence="11" key="1">
    <citation type="submission" date="2022-10" db="EMBL/GenBank/DDBJ databases">
        <title>Determination and structural analysis of whole genome sequence of Sarocladium strictum F4-1.</title>
        <authorList>
            <person name="Hu L."/>
            <person name="Jiang Y."/>
        </authorList>
    </citation>
    <scope>NUCLEOTIDE SEQUENCE</scope>
    <source>
        <strain evidence="11">F4-1</strain>
    </source>
</reference>
<dbReference type="GO" id="GO:0004252">
    <property type="term" value="F:serine-type endopeptidase activity"/>
    <property type="evidence" value="ECO:0007669"/>
    <property type="project" value="InterPro"/>
</dbReference>
<dbReference type="SUPFAM" id="SSF144091">
    <property type="entry name" value="Rhomboid-like"/>
    <property type="match status" value="1"/>
</dbReference>
<feature type="transmembrane region" description="Helical" evidence="9">
    <location>
        <begin position="486"/>
        <end position="506"/>
    </location>
</feature>
<evidence type="ECO:0000256" key="7">
    <source>
        <dbReference type="SAM" id="Coils"/>
    </source>
</evidence>
<accession>A0AA39L8D3</accession>
<feature type="transmembrane region" description="Helical" evidence="9">
    <location>
        <begin position="456"/>
        <end position="474"/>
    </location>
</feature>
<organism evidence="11 12">
    <name type="scientific">Sarocladium strictum</name>
    <name type="common">Black bundle disease fungus</name>
    <name type="synonym">Acremonium strictum</name>
    <dbReference type="NCBI Taxonomy" id="5046"/>
    <lineage>
        <taxon>Eukaryota</taxon>
        <taxon>Fungi</taxon>
        <taxon>Dikarya</taxon>
        <taxon>Ascomycota</taxon>
        <taxon>Pezizomycotina</taxon>
        <taxon>Sordariomycetes</taxon>
        <taxon>Hypocreomycetidae</taxon>
        <taxon>Hypocreales</taxon>
        <taxon>Sarocladiaceae</taxon>
        <taxon>Sarocladium</taxon>
    </lineage>
</organism>
<feature type="transmembrane region" description="Helical" evidence="9">
    <location>
        <begin position="346"/>
        <end position="368"/>
    </location>
</feature>
<keyword evidence="7" id="KW-0175">Coiled coil</keyword>
<dbReference type="Gene3D" id="1.20.1540.10">
    <property type="entry name" value="Rhomboid-like"/>
    <property type="match status" value="1"/>
</dbReference>
<dbReference type="GO" id="GO:0016020">
    <property type="term" value="C:membrane"/>
    <property type="evidence" value="ECO:0007669"/>
    <property type="project" value="UniProtKB-SubCell"/>
</dbReference>
<evidence type="ECO:0000256" key="4">
    <source>
        <dbReference type="ARBA" id="ARBA00022801"/>
    </source>
</evidence>
<comment type="subcellular location">
    <subcellularLocation>
        <location evidence="1">Membrane</location>
        <topology evidence="1">Multi-pass membrane protein</topology>
    </subcellularLocation>
</comment>
<feature type="coiled-coil region" evidence="7">
    <location>
        <begin position="231"/>
        <end position="265"/>
    </location>
</feature>
<feature type="compositionally biased region" description="Basic and acidic residues" evidence="8">
    <location>
        <begin position="548"/>
        <end position="578"/>
    </location>
</feature>
<evidence type="ECO:0000313" key="12">
    <source>
        <dbReference type="Proteomes" id="UP001175261"/>
    </source>
</evidence>
<keyword evidence="3 9" id="KW-0812">Transmembrane</keyword>
<evidence type="ECO:0000256" key="2">
    <source>
        <dbReference type="ARBA" id="ARBA00009045"/>
    </source>
</evidence>
<keyword evidence="4" id="KW-0378">Hydrolase</keyword>
<evidence type="ECO:0000256" key="6">
    <source>
        <dbReference type="ARBA" id="ARBA00023136"/>
    </source>
</evidence>
<keyword evidence="5 9" id="KW-1133">Transmembrane helix</keyword>
<comment type="similarity">
    <text evidence="2">Belongs to the peptidase S54 family.</text>
</comment>
<dbReference type="InterPro" id="IPR035952">
    <property type="entry name" value="Rhomboid-like_sf"/>
</dbReference>
<keyword evidence="6 9" id="KW-0472">Membrane</keyword>
<dbReference type="PANTHER" id="PTHR43731">
    <property type="entry name" value="RHOMBOID PROTEASE"/>
    <property type="match status" value="1"/>
</dbReference>
<feature type="transmembrane region" description="Helical" evidence="9">
    <location>
        <begin position="313"/>
        <end position="334"/>
    </location>
</feature>
<feature type="domain" description="Peptidase S54 rhomboid" evidence="10">
    <location>
        <begin position="391"/>
        <end position="530"/>
    </location>
</feature>
<feature type="transmembrane region" description="Helical" evidence="9">
    <location>
        <begin position="432"/>
        <end position="450"/>
    </location>
</feature>